<accession>A0A1A8XXF1</accession>
<dbReference type="AlphaFoldDB" id="A0A1A8XXF1"/>
<gene>
    <name evidence="1" type="ORF">ACCAA_620003</name>
</gene>
<proteinExistence type="predicted"/>
<sequence>MGQHEQRRDDEELAVRKAAADELIRGHGLAGRALFNFADRLQRLENRLLLSGDGALTRALQRLGHYADAIESLLKQPRYLMLMVMATFVVIL</sequence>
<evidence type="ECO:0000313" key="1">
    <source>
        <dbReference type="EMBL" id="SBT08723.1"/>
    </source>
</evidence>
<name>A0A1A8XXF1_9PROT</name>
<organism evidence="1 2">
    <name type="scientific">Candidatus Accumulibacter aalborgensis</name>
    <dbReference type="NCBI Taxonomy" id="1860102"/>
    <lineage>
        <taxon>Bacteria</taxon>
        <taxon>Pseudomonadati</taxon>
        <taxon>Pseudomonadota</taxon>
        <taxon>Betaproteobacteria</taxon>
        <taxon>Candidatus Accumulibacter</taxon>
    </lineage>
</organism>
<evidence type="ECO:0000313" key="2">
    <source>
        <dbReference type="Proteomes" id="UP000199169"/>
    </source>
</evidence>
<reference evidence="1 2" key="1">
    <citation type="submission" date="2016-06" db="EMBL/GenBank/DDBJ databases">
        <authorList>
            <person name="Kjaerup R.B."/>
            <person name="Dalgaard T.S."/>
            <person name="Juul-Madsen H.R."/>
        </authorList>
    </citation>
    <scope>NUCLEOTIDE SEQUENCE [LARGE SCALE GENOMIC DNA]</scope>
    <source>
        <strain evidence="1">3</strain>
    </source>
</reference>
<dbReference type="Proteomes" id="UP000199169">
    <property type="component" value="Unassembled WGS sequence"/>
</dbReference>
<dbReference type="RefSeq" id="WP_186408415.1">
    <property type="nucleotide sequence ID" value="NZ_FLQX01000141.1"/>
</dbReference>
<dbReference type="EMBL" id="FLQX01000141">
    <property type="protein sequence ID" value="SBT08723.1"/>
    <property type="molecule type" value="Genomic_DNA"/>
</dbReference>
<dbReference type="STRING" id="1860102.ACCAA_620003"/>
<keyword evidence="2" id="KW-1185">Reference proteome</keyword>
<protein>
    <submittedName>
        <fullName evidence="1">Uncharacterized protein</fullName>
    </submittedName>
</protein>